<protein>
    <submittedName>
        <fullName evidence="1">Uncharacterized protein</fullName>
    </submittedName>
</protein>
<evidence type="ECO:0000313" key="1">
    <source>
        <dbReference type="EMBL" id="CAB0028410.1"/>
    </source>
</evidence>
<organism evidence="1 2">
    <name type="scientific">Trichogramma brassicae</name>
    <dbReference type="NCBI Taxonomy" id="86971"/>
    <lineage>
        <taxon>Eukaryota</taxon>
        <taxon>Metazoa</taxon>
        <taxon>Ecdysozoa</taxon>
        <taxon>Arthropoda</taxon>
        <taxon>Hexapoda</taxon>
        <taxon>Insecta</taxon>
        <taxon>Pterygota</taxon>
        <taxon>Neoptera</taxon>
        <taxon>Endopterygota</taxon>
        <taxon>Hymenoptera</taxon>
        <taxon>Apocrita</taxon>
        <taxon>Proctotrupomorpha</taxon>
        <taxon>Chalcidoidea</taxon>
        <taxon>Trichogrammatidae</taxon>
        <taxon>Trichogramma</taxon>
    </lineage>
</organism>
<name>A0A6H5HSW6_9HYME</name>
<proteinExistence type="predicted"/>
<dbReference type="Proteomes" id="UP000479190">
    <property type="component" value="Unassembled WGS sequence"/>
</dbReference>
<reference evidence="1 2" key="1">
    <citation type="submission" date="2020-02" db="EMBL/GenBank/DDBJ databases">
        <authorList>
            <person name="Ferguson B K."/>
        </authorList>
    </citation>
    <scope>NUCLEOTIDE SEQUENCE [LARGE SCALE GENOMIC DNA]</scope>
</reference>
<dbReference type="AlphaFoldDB" id="A0A6H5HSW6"/>
<feature type="non-terminal residue" evidence="1">
    <location>
        <position position="1"/>
    </location>
</feature>
<evidence type="ECO:0000313" key="2">
    <source>
        <dbReference type="Proteomes" id="UP000479190"/>
    </source>
</evidence>
<sequence length="444" mass="49275">RTLHVEQMRSSKVWAPATRCCLHETTLYTGGLFLYYAHHFFKQIQPHHPHWRLQPQPASLKQAQNYKVFSGMSKIRLCASCLLIQLITRLDQTHLARPFLLNCYNDVAPLRMYTVSARGRPWVSSEIRELMTQRDRAYRRAWDSESVDFQERTGNKWSGSFKHVGGQVIWSDGLGPGACDDPQSLRTSGHAQVKYSTHLYPAKLTPKCSDGSLITWSNSEINWPLTKSGGSERNQIRNSHTHNHTWGTRELRRRTRAGAERGVIYQLDTHANSRTRSETARVDHLVAGVRQNAALLGSRLSAADVNGTGRIGGVVARYGEAWCAARIASTHTRSSPPPDAPDTHKISARVLLASSLQVGAGLAGTGRTDVNTAMFTSAHHSGISRPASPLLRCRCVVAPHGADYLKNTARVFVIILELYISLLIAGTTTFAEGTTSHIKTRQQA</sequence>
<keyword evidence="2" id="KW-1185">Reference proteome</keyword>
<gene>
    <name evidence="1" type="ORF">TBRA_LOCUS585</name>
</gene>
<accession>A0A6H5HSW6</accession>
<dbReference type="EMBL" id="CADCXV010000136">
    <property type="protein sequence ID" value="CAB0028410.1"/>
    <property type="molecule type" value="Genomic_DNA"/>
</dbReference>